<sequence>MTGSDLTTATEEALERCSLGRDADRLAEPPTLDDVYRVNTNRDGEPVFVPLVEIDLETTDEPELAAVYRIAAEVIRAVHPACRDEHVRQYDVVFAYGDTSWWDWDEEQRRIAVRPRDAERLTREPDFGPPELRDRLEELDDGDDEIPPVAWGETLGEWEYYTDDDDWSWLFFMGGAG</sequence>
<dbReference type="RefSeq" id="WP_160063201.1">
    <property type="nucleotide sequence ID" value="NZ_WUYX01000019.1"/>
</dbReference>
<dbReference type="EMBL" id="WUYX01000019">
    <property type="protein sequence ID" value="MXV61372.1"/>
    <property type="molecule type" value="Genomic_DNA"/>
</dbReference>
<evidence type="ECO:0000313" key="1">
    <source>
        <dbReference type="EMBL" id="MXV61372.1"/>
    </source>
</evidence>
<reference evidence="1 2" key="1">
    <citation type="submission" date="2020-01" db="EMBL/GenBank/DDBJ databases">
        <title>Natronorubrum sp. JWXQ-INN 674 isolated from Inner Mongolia Autonomous Region of China.</title>
        <authorList>
            <person name="Xue Q."/>
        </authorList>
    </citation>
    <scope>NUCLEOTIDE SEQUENCE [LARGE SCALE GENOMIC DNA]</scope>
    <source>
        <strain evidence="1 2">JWXQ-INN-674</strain>
    </source>
</reference>
<comment type="caution">
    <text evidence="1">The sequence shown here is derived from an EMBL/GenBank/DDBJ whole genome shotgun (WGS) entry which is preliminary data.</text>
</comment>
<keyword evidence="2" id="KW-1185">Reference proteome</keyword>
<evidence type="ECO:0000313" key="2">
    <source>
        <dbReference type="Proteomes" id="UP000434101"/>
    </source>
</evidence>
<name>A0A6B0VKR5_9EURY</name>
<organism evidence="1 2">
    <name type="scientific">Natronorubrum halalkaliphilum</name>
    <dbReference type="NCBI Taxonomy" id="2691917"/>
    <lineage>
        <taxon>Archaea</taxon>
        <taxon>Methanobacteriati</taxon>
        <taxon>Methanobacteriota</taxon>
        <taxon>Stenosarchaea group</taxon>
        <taxon>Halobacteria</taxon>
        <taxon>Halobacteriales</taxon>
        <taxon>Natrialbaceae</taxon>
        <taxon>Natronorubrum</taxon>
    </lineage>
</organism>
<gene>
    <name evidence="1" type="ORF">GS429_04695</name>
</gene>
<dbReference type="AlphaFoldDB" id="A0A6B0VKR5"/>
<dbReference type="Proteomes" id="UP000434101">
    <property type="component" value="Unassembled WGS sequence"/>
</dbReference>
<dbReference type="OrthoDB" id="200669at2157"/>
<proteinExistence type="predicted"/>
<protein>
    <submittedName>
        <fullName evidence="1">Uncharacterized protein</fullName>
    </submittedName>
</protein>
<accession>A0A6B0VKR5</accession>